<organism evidence="1 2">
    <name type="scientific">Prauserella alba</name>
    <dbReference type="NCBI Taxonomy" id="176898"/>
    <lineage>
        <taxon>Bacteria</taxon>
        <taxon>Bacillati</taxon>
        <taxon>Actinomycetota</taxon>
        <taxon>Actinomycetes</taxon>
        <taxon>Pseudonocardiales</taxon>
        <taxon>Pseudonocardiaceae</taxon>
        <taxon>Prauserella</taxon>
    </lineage>
</organism>
<evidence type="ECO:0000313" key="1">
    <source>
        <dbReference type="EMBL" id="GAA1213130.1"/>
    </source>
</evidence>
<protein>
    <submittedName>
        <fullName evidence="1">Uncharacterized protein</fullName>
    </submittedName>
</protein>
<dbReference type="Proteomes" id="UP001500467">
    <property type="component" value="Unassembled WGS sequence"/>
</dbReference>
<keyword evidence="2" id="KW-1185">Reference proteome</keyword>
<sequence length="299" mass="31593">MANEDVGRRAFLARIGVLGAAVATGGLLGPAARAQVSGALSSGPLDDLIAKLQPVLAELARDTLNGLVVMTCPGPDAYSQAQGTPRSEPGAMEAKATDFMIASLDDFVPFPDRFGGALTQGLAAGLDGTGIELPGQLAGLPLTQVRTLDDALSTILRNDATLPLSTVVAMLLNLTATQVNPASINGAFLSPFSRLSFEEKCRAFEQLEGPTPSLVATLDGNVPEPFTETLSGTLRFLAGALLEFSAYGSYNEWSVYDTRAKTVVRRPVGWELTGYQPDGVVHGWDEFKGYYQGRKKVTN</sequence>
<gene>
    <name evidence="1" type="ORF">GCM10009675_38380</name>
</gene>
<dbReference type="EMBL" id="BAAALM010000015">
    <property type="protein sequence ID" value="GAA1213130.1"/>
    <property type="molecule type" value="Genomic_DNA"/>
</dbReference>
<proteinExistence type="predicted"/>
<accession>A0ABN1VM16</accession>
<reference evidence="1 2" key="1">
    <citation type="journal article" date="2019" name="Int. J. Syst. Evol. Microbiol.">
        <title>The Global Catalogue of Microorganisms (GCM) 10K type strain sequencing project: providing services to taxonomists for standard genome sequencing and annotation.</title>
        <authorList>
            <consortium name="The Broad Institute Genomics Platform"/>
            <consortium name="The Broad Institute Genome Sequencing Center for Infectious Disease"/>
            <person name="Wu L."/>
            <person name="Ma J."/>
        </authorList>
    </citation>
    <scope>NUCLEOTIDE SEQUENCE [LARGE SCALE GENOMIC DNA]</scope>
    <source>
        <strain evidence="1 2">JCM 13022</strain>
    </source>
</reference>
<evidence type="ECO:0000313" key="2">
    <source>
        <dbReference type="Proteomes" id="UP001500467"/>
    </source>
</evidence>
<comment type="caution">
    <text evidence="1">The sequence shown here is derived from an EMBL/GenBank/DDBJ whole genome shotgun (WGS) entry which is preliminary data.</text>
</comment>
<dbReference type="RefSeq" id="WP_253857680.1">
    <property type="nucleotide sequence ID" value="NZ_BAAALM010000015.1"/>
</dbReference>
<dbReference type="InterPro" id="IPR006311">
    <property type="entry name" value="TAT_signal"/>
</dbReference>
<dbReference type="PROSITE" id="PS51318">
    <property type="entry name" value="TAT"/>
    <property type="match status" value="1"/>
</dbReference>
<name>A0ABN1VM16_9PSEU</name>